<comment type="similarity">
    <text evidence="1 2">Belongs to the polypeptide deformylase family.</text>
</comment>
<comment type="caution">
    <text evidence="3">The sequence shown here is derived from an EMBL/GenBank/DDBJ whole genome shotgun (WGS) entry which is preliminary data.</text>
</comment>
<dbReference type="EC" id="3.5.1.88" evidence="2"/>
<feature type="active site" evidence="2">
    <location>
        <position position="132"/>
    </location>
</feature>
<dbReference type="HAMAP" id="MF_00163">
    <property type="entry name" value="Pep_deformylase"/>
    <property type="match status" value="1"/>
</dbReference>
<dbReference type="PANTHER" id="PTHR10458:SF22">
    <property type="entry name" value="PEPTIDE DEFORMYLASE"/>
    <property type="match status" value="1"/>
</dbReference>
<dbReference type="CDD" id="cd00487">
    <property type="entry name" value="Pep_deformylase"/>
    <property type="match status" value="1"/>
</dbReference>
<evidence type="ECO:0000313" key="4">
    <source>
        <dbReference type="Proteomes" id="UP000034917"/>
    </source>
</evidence>
<dbReference type="AlphaFoldDB" id="A0A0G0G4D1"/>
<feature type="binding site" evidence="2">
    <location>
        <position position="135"/>
    </location>
    <ligand>
        <name>Fe cation</name>
        <dbReference type="ChEBI" id="CHEBI:24875"/>
    </ligand>
</feature>
<dbReference type="EMBL" id="LBSV01000004">
    <property type="protein sequence ID" value="KKQ25983.1"/>
    <property type="molecule type" value="Genomic_DNA"/>
</dbReference>
<dbReference type="PRINTS" id="PR01576">
    <property type="entry name" value="PDEFORMYLASE"/>
</dbReference>
<dbReference type="InterPro" id="IPR036821">
    <property type="entry name" value="Peptide_deformylase_sf"/>
</dbReference>
<dbReference type="SUPFAM" id="SSF56420">
    <property type="entry name" value="Peptide deformylase"/>
    <property type="match status" value="1"/>
</dbReference>
<dbReference type="PATRIC" id="fig|1618486.3.peg.371"/>
<comment type="cofactor">
    <cofactor evidence="2">
        <name>Fe(2+)</name>
        <dbReference type="ChEBI" id="CHEBI:29033"/>
    </cofactor>
    <text evidence="2">Binds 1 Fe(2+) ion.</text>
</comment>
<dbReference type="InterPro" id="IPR023635">
    <property type="entry name" value="Peptide_deformylase"/>
</dbReference>
<organism evidence="3 4">
    <name type="scientific">Candidatus Roizmanbacteria bacterium GW2011_GWC2_37_13</name>
    <dbReference type="NCBI Taxonomy" id="1618486"/>
    <lineage>
        <taxon>Bacteria</taxon>
        <taxon>Candidatus Roizmaniibacteriota</taxon>
    </lineage>
</organism>
<keyword evidence="2" id="KW-0648">Protein biosynthesis</keyword>
<dbReference type="NCBIfam" id="TIGR00079">
    <property type="entry name" value="pept_deformyl"/>
    <property type="match status" value="1"/>
</dbReference>
<sequence>MEKIDEKIKQLIIDMEKTLSAQKDPKGVGLAANQLGENLSLFIIKASERAKIKAFINPRIISRTVLGTKDSPYKKQKKKRRQSVKLEGCLSIPRIWGSVNRAKKILLEYQDLTPGVRKKSFQGFEATIIQHEIDHLNGIVFTQRSLEQKQPVYKEEGEELVKVDLS</sequence>
<dbReference type="Gene3D" id="3.90.45.10">
    <property type="entry name" value="Peptide deformylase"/>
    <property type="match status" value="1"/>
</dbReference>
<reference evidence="3 4" key="1">
    <citation type="journal article" date="2015" name="Nature">
        <title>rRNA introns, odd ribosomes, and small enigmatic genomes across a large radiation of phyla.</title>
        <authorList>
            <person name="Brown C.T."/>
            <person name="Hug L.A."/>
            <person name="Thomas B.C."/>
            <person name="Sharon I."/>
            <person name="Castelle C.J."/>
            <person name="Singh A."/>
            <person name="Wilkins M.J."/>
            <person name="Williams K.H."/>
            <person name="Banfield J.F."/>
        </authorList>
    </citation>
    <scope>NUCLEOTIDE SEQUENCE [LARGE SCALE GENOMIC DNA]</scope>
</reference>
<name>A0A0G0G4D1_9BACT</name>
<comment type="catalytic activity">
    <reaction evidence="2">
        <text>N-terminal N-formyl-L-methionyl-[peptide] + H2O = N-terminal L-methionyl-[peptide] + formate</text>
        <dbReference type="Rhea" id="RHEA:24420"/>
        <dbReference type="Rhea" id="RHEA-COMP:10639"/>
        <dbReference type="Rhea" id="RHEA-COMP:10640"/>
        <dbReference type="ChEBI" id="CHEBI:15377"/>
        <dbReference type="ChEBI" id="CHEBI:15740"/>
        <dbReference type="ChEBI" id="CHEBI:49298"/>
        <dbReference type="ChEBI" id="CHEBI:64731"/>
        <dbReference type="EC" id="3.5.1.88"/>
    </reaction>
</comment>
<accession>A0A0G0G4D1</accession>
<dbReference type="GO" id="GO:0046872">
    <property type="term" value="F:metal ion binding"/>
    <property type="evidence" value="ECO:0007669"/>
    <property type="project" value="UniProtKB-KW"/>
</dbReference>
<evidence type="ECO:0000313" key="3">
    <source>
        <dbReference type="EMBL" id="KKQ25983.1"/>
    </source>
</evidence>
<dbReference type="PIRSF" id="PIRSF004749">
    <property type="entry name" value="Pep_def"/>
    <property type="match status" value="1"/>
</dbReference>
<proteinExistence type="inferred from homology"/>
<keyword evidence="2" id="KW-0378">Hydrolase</keyword>
<gene>
    <name evidence="2" type="primary">def</name>
    <name evidence="3" type="ORF">US40_C0004G0018</name>
</gene>
<keyword evidence="2" id="KW-0479">Metal-binding</keyword>
<dbReference type="Proteomes" id="UP000034917">
    <property type="component" value="Unassembled WGS sequence"/>
</dbReference>
<feature type="binding site" evidence="2">
    <location>
        <position position="131"/>
    </location>
    <ligand>
        <name>Fe cation</name>
        <dbReference type="ChEBI" id="CHEBI:24875"/>
    </ligand>
</feature>
<evidence type="ECO:0000256" key="1">
    <source>
        <dbReference type="ARBA" id="ARBA00010759"/>
    </source>
</evidence>
<dbReference type="GO" id="GO:0006412">
    <property type="term" value="P:translation"/>
    <property type="evidence" value="ECO:0007669"/>
    <property type="project" value="UniProtKB-UniRule"/>
</dbReference>
<dbReference type="GO" id="GO:0042586">
    <property type="term" value="F:peptide deformylase activity"/>
    <property type="evidence" value="ECO:0007669"/>
    <property type="project" value="UniProtKB-UniRule"/>
</dbReference>
<protein>
    <recommendedName>
        <fullName evidence="2">Peptide deformylase</fullName>
        <shortName evidence="2">PDF</shortName>
        <ecNumber evidence="2">3.5.1.88</ecNumber>
    </recommendedName>
    <alternativeName>
        <fullName evidence="2">Polypeptide deformylase</fullName>
    </alternativeName>
</protein>
<dbReference type="Pfam" id="PF01327">
    <property type="entry name" value="Pep_deformylase"/>
    <property type="match status" value="1"/>
</dbReference>
<comment type="function">
    <text evidence="2">Removes the formyl group from the N-terminal Met of newly synthesized proteins. Requires at least a dipeptide for an efficient rate of reaction. N-terminal L-methionine is a prerequisite for activity but the enzyme has broad specificity at other positions.</text>
</comment>
<evidence type="ECO:0000256" key="2">
    <source>
        <dbReference type="HAMAP-Rule" id="MF_00163"/>
    </source>
</evidence>
<keyword evidence="2" id="KW-0408">Iron</keyword>
<dbReference type="PANTHER" id="PTHR10458">
    <property type="entry name" value="PEPTIDE DEFORMYLASE"/>
    <property type="match status" value="1"/>
</dbReference>
<feature type="binding site" evidence="2">
    <location>
        <position position="89"/>
    </location>
    <ligand>
        <name>Fe cation</name>
        <dbReference type="ChEBI" id="CHEBI:24875"/>
    </ligand>
</feature>